<keyword evidence="3" id="KW-0418">Kinase</keyword>
<gene>
    <name evidence="7" type="ORF">BE08_41690</name>
</gene>
<dbReference type="InterPro" id="IPR011009">
    <property type="entry name" value="Kinase-like_dom_sf"/>
</dbReference>
<evidence type="ECO:0000259" key="6">
    <source>
        <dbReference type="PROSITE" id="PS50011"/>
    </source>
</evidence>
<name>A0A150PVF6_SORCE</name>
<dbReference type="PANTHER" id="PTHR43289:SF6">
    <property type="entry name" value="SERINE_THREONINE-PROTEIN KINASE NEKL-3"/>
    <property type="match status" value="1"/>
</dbReference>
<dbReference type="InterPro" id="IPR000719">
    <property type="entry name" value="Prot_kinase_dom"/>
</dbReference>
<feature type="domain" description="Protein kinase" evidence="6">
    <location>
        <begin position="1"/>
        <end position="256"/>
    </location>
</feature>
<evidence type="ECO:0000256" key="2">
    <source>
        <dbReference type="ARBA" id="ARBA00022741"/>
    </source>
</evidence>
<dbReference type="SUPFAM" id="SSF56112">
    <property type="entry name" value="Protein kinase-like (PK-like)"/>
    <property type="match status" value="1"/>
</dbReference>
<evidence type="ECO:0000256" key="4">
    <source>
        <dbReference type="ARBA" id="ARBA00022840"/>
    </source>
</evidence>
<dbReference type="EMBL" id="JELY01000421">
    <property type="protein sequence ID" value="KYF59466.1"/>
    <property type="molecule type" value="Genomic_DNA"/>
</dbReference>
<reference evidence="7 8" key="1">
    <citation type="submission" date="2014-02" db="EMBL/GenBank/DDBJ databases">
        <title>The small core and large imbalanced accessory genome model reveals a collaborative survival strategy of Sorangium cellulosum strains in nature.</title>
        <authorList>
            <person name="Han K."/>
            <person name="Peng R."/>
            <person name="Blom J."/>
            <person name="Li Y.-Z."/>
        </authorList>
    </citation>
    <scope>NUCLEOTIDE SEQUENCE [LARGE SCALE GENOMIC DNA]</scope>
    <source>
        <strain evidence="7 8">So0157-25</strain>
    </source>
</reference>
<dbReference type="AlphaFoldDB" id="A0A150PVF6"/>
<feature type="region of interest" description="Disordered" evidence="5">
    <location>
        <begin position="262"/>
        <end position="310"/>
    </location>
</feature>
<feature type="region of interest" description="Disordered" evidence="5">
    <location>
        <begin position="414"/>
        <end position="449"/>
    </location>
</feature>
<dbReference type="SMART" id="SM00220">
    <property type="entry name" value="S_TKc"/>
    <property type="match status" value="1"/>
</dbReference>
<keyword evidence="2" id="KW-0547">Nucleotide-binding</keyword>
<evidence type="ECO:0000256" key="1">
    <source>
        <dbReference type="ARBA" id="ARBA00022679"/>
    </source>
</evidence>
<keyword evidence="4" id="KW-0067">ATP-binding</keyword>
<dbReference type="GO" id="GO:0004674">
    <property type="term" value="F:protein serine/threonine kinase activity"/>
    <property type="evidence" value="ECO:0007669"/>
    <property type="project" value="TreeGrafter"/>
</dbReference>
<proteinExistence type="predicted"/>
<sequence length="474" mass="50909">MVEPGSIWEGHRILSEVHDGMVRTFLAQQVGDEGAAVWLHVREGQPMDRTAFVSELQRLKDIARAIPQIEPVLYGDAGGVSAWVACRRSPGISIKDATRGADLGVTALRMVIEIARAIQRCHALGLCHGALGPDRVFITSKRDYSISQFGLVRLFRIEPHEAAREPLVAPPELLSGDRVGPRADVYGLGTLLYELVCRRPLDVGPPGMLGAQRNRPAIPVDTPRAVAAAIQMALEEDPRRRYRDVDHFITVLEGLVNAWPTLDREPSSGEEQASGAGAVPSTLRSSHLEDPHSPAALTEEPDARSSEAAPMASLLNDDERPLPEIPPLDVPLPTVPAPKELILSPSPLGVREPAREPMMARSNPADISPLKLASRVAVSVAAMVALCVGVLCLARPARILLRAEKLPTALVEWGSAPPRGQGSPPLPGLAPTAPRDADNRSRAVLSRRTGAATRAELRRPYCEAGDVSCGPALY</sequence>
<dbReference type="Gene3D" id="1.10.510.10">
    <property type="entry name" value="Transferase(Phosphotransferase) domain 1"/>
    <property type="match status" value="1"/>
</dbReference>
<evidence type="ECO:0000313" key="7">
    <source>
        <dbReference type="EMBL" id="KYF59466.1"/>
    </source>
</evidence>
<dbReference type="PROSITE" id="PS50011">
    <property type="entry name" value="PROTEIN_KINASE_DOM"/>
    <property type="match status" value="1"/>
</dbReference>
<comment type="caution">
    <text evidence="7">The sequence shown here is derived from an EMBL/GenBank/DDBJ whole genome shotgun (WGS) entry which is preliminary data.</text>
</comment>
<dbReference type="PANTHER" id="PTHR43289">
    <property type="entry name" value="MITOGEN-ACTIVATED PROTEIN KINASE KINASE KINASE 20-RELATED"/>
    <property type="match status" value="1"/>
</dbReference>
<keyword evidence="1" id="KW-0808">Transferase</keyword>
<evidence type="ECO:0000313" key="8">
    <source>
        <dbReference type="Proteomes" id="UP000075420"/>
    </source>
</evidence>
<dbReference type="Pfam" id="PF00069">
    <property type="entry name" value="Pkinase"/>
    <property type="match status" value="1"/>
</dbReference>
<protein>
    <recommendedName>
        <fullName evidence="6">Protein kinase domain-containing protein</fullName>
    </recommendedName>
</protein>
<dbReference type="GO" id="GO:0005524">
    <property type="term" value="F:ATP binding"/>
    <property type="evidence" value="ECO:0007669"/>
    <property type="project" value="UniProtKB-KW"/>
</dbReference>
<accession>A0A150PVF6</accession>
<dbReference type="Proteomes" id="UP000075420">
    <property type="component" value="Unassembled WGS sequence"/>
</dbReference>
<evidence type="ECO:0000256" key="5">
    <source>
        <dbReference type="SAM" id="MobiDB-lite"/>
    </source>
</evidence>
<organism evidence="7 8">
    <name type="scientific">Sorangium cellulosum</name>
    <name type="common">Polyangium cellulosum</name>
    <dbReference type="NCBI Taxonomy" id="56"/>
    <lineage>
        <taxon>Bacteria</taxon>
        <taxon>Pseudomonadati</taxon>
        <taxon>Myxococcota</taxon>
        <taxon>Polyangia</taxon>
        <taxon>Polyangiales</taxon>
        <taxon>Polyangiaceae</taxon>
        <taxon>Sorangium</taxon>
    </lineage>
</organism>
<evidence type="ECO:0000256" key="3">
    <source>
        <dbReference type="ARBA" id="ARBA00022777"/>
    </source>
</evidence>